<proteinExistence type="predicted"/>
<evidence type="ECO:0000313" key="1">
    <source>
        <dbReference type="EMBL" id="MQL99160.1"/>
    </source>
</evidence>
<evidence type="ECO:0000313" key="2">
    <source>
        <dbReference type="Proteomes" id="UP000652761"/>
    </source>
</evidence>
<organism evidence="1 2">
    <name type="scientific">Colocasia esculenta</name>
    <name type="common">Wild taro</name>
    <name type="synonym">Arum esculentum</name>
    <dbReference type="NCBI Taxonomy" id="4460"/>
    <lineage>
        <taxon>Eukaryota</taxon>
        <taxon>Viridiplantae</taxon>
        <taxon>Streptophyta</taxon>
        <taxon>Embryophyta</taxon>
        <taxon>Tracheophyta</taxon>
        <taxon>Spermatophyta</taxon>
        <taxon>Magnoliopsida</taxon>
        <taxon>Liliopsida</taxon>
        <taxon>Araceae</taxon>
        <taxon>Aroideae</taxon>
        <taxon>Colocasieae</taxon>
        <taxon>Colocasia</taxon>
    </lineage>
</organism>
<protein>
    <submittedName>
        <fullName evidence="1">Uncharacterized protein</fullName>
    </submittedName>
</protein>
<gene>
    <name evidence="1" type="ORF">Taro_031877</name>
</gene>
<name>A0A843W078_COLES</name>
<comment type="caution">
    <text evidence="1">The sequence shown here is derived from an EMBL/GenBank/DDBJ whole genome shotgun (WGS) entry which is preliminary data.</text>
</comment>
<dbReference type="Proteomes" id="UP000652761">
    <property type="component" value="Unassembled WGS sequence"/>
</dbReference>
<reference evidence="1" key="1">
    <citation type="submission" date="2017-07" db="EMBL/GenBank/DDBJ databases">
        <title>Taro Niue Genome Assembly and Annotation.</title>
        <authorList>
            <person name="Atibalentja N."/>
            <person name="Keating K."/>
            <person name="Fields C.J."/>
        </authorList>
    </citation>
    <scope>NUCLEOTIDE SEQUENCE</scope>
    <source>
        <strain evidence="1">Niue_2</strain>
        <tissue evidence="1">Leaf</tissue>
    </source>
</reference>
<keyword evidence="2" id="KW-1185">Reference proteome</keyword>
<dbReference type="OrthoDB" id="1939479at2759"/>
<dbReference type="AlphaFoldDB" id="A0A843W078"/>
<accession>A0A843W078</accession>
<dbReference type="EMBL" id="NMUH01002306">
    <property type="protein sequence ID" value="MQL99160.1"/>
    <property type="molecule type" value="Genomic_DNA"/>
</dbReference>
<sequence length="120" mass="14248">MKTDLMFGGTLEGYDNFLSFKDIRDLLFARESESVIINCYVNTWLFLPRQENLNIFKTFGYLGAASKGYVQSSKDDKRKKQHFDYSFRRLDRAPTELDLLFSPMHVEELRRYMKCKHIDS</sequence>